<comment type="subcellular location">
    <subcellularLocation>
        <location evidence="1">Membrane</location>
        <topology evidence="1">Multi-pass membrane protein</topology>
    </subcellularLocation>
</comment>
<dbReference type="PROSITE" id="PS00216">
    <property type="entry name" value="SUGAR_TRANSPORT_1"/>
    <property type="match status" value="1"/>
</dbReference>
<dbReference type="InterPro" id="IPR005829">
    <property type="entry name" value="Sugar_transporter_CS"/>
</dbReference>
<dbReference type="CDD" id="cd06174">
    <property type="entry name" value="MFS"/>
    <property type="match status" value="1"/>
</dbReference>
<keyword evidence="8" id="KW-1185">Reference proteome</keyword>
<sequence length="480" mass="51763">MRLPCSALGLQTLYDNLKPVWRILLPYSFLCVLFTLAVQLYGPFLRSMVECAEQPEPGAKFSGSAHCGNSHYVLSMAQAQEGRLVAMKLLVHAFSGPLLGLLADSMGRRPILLLGLTGFLTAFLLFALVAFLPTLHGSASAMSLCFFLEGATSAFDVVFLAMLADTTKSPAGRVTSFSLYYATGALGNAIAIGIFVEEMTWEVRDFSLTWACMAMAMAALILYVLVYVPETLPSALLSKSHSKPQALYVRLVGHSMEQMHFLISSRFLQVWLVAVLFKSLASGLSSINASFTLAVYGWRPGDWQAWTWPCEVISMSSLGILGPWAGRKRPESVIALTAVVSVALHVVQMLAPFHALALIGPHLMAGVLAFARPVSAAYLSGRFPASQQAKVQAIAHLSHNCGVSLSVAIFSSPQLFRPHSRGWDAARPFLLAGILSAIGNITKMVLVQRGAGAAKAGQQELEMALPHRAQSPRSSEAHEI</sequence>
<evidence type="ECO:0000256" key="1">
    <source>
        <dbReference type="ARBA" id="ARBA00004141"/>
    </source>
</evidence>
<keyword evidence="4 5" id="KW-0472">Membrane</keyword>
<feature type="transmembrane region" description="Helical" evidence="5">
    <location>
        <begin position="20"/>
        <end position="38"/>
    </location>
</feature>
<evidence type="ECO:0000313" key="7">
    <source>
        <dbReference type="EMBL" id="CAE7409618.1"/>
    </source>
</evidence>
<proteinExistence type="predicted"/>
<gene>
    <name evidence="7" type="primary">kif19</name>
    <name evidence="7" type="ORF">SNAT2548_LOCUS22276</name>
</gene>
<dbReference type="OrthoDB" id="421661at2759"/>
<dbReference type="PROSITE" id="PS50850">
    <property type="entry name" value="MFS"/>
    <property type="match status" value="1"/>
</dbReference>
<evidence type="ECO:0000256" key="5">
    <source>
        <dbReference type="SAM" id="Phobius"/>
    </source>
</evidence>
<accession>A0A812QYN9</accession>
<feature type="domain" description="Major facilitator superfamily (MFS) profile" evidence="6">
    <location>
        <begin position="23"/>
        <end position="451"/>
    </location>
</feature>
<dbReference type="AlphaFoldDB" id="A0A812QYN9"/>
<protein>
    <submittedName>
        <fullName evidence="7">Kif19 protein</fullName>
    </submittedName>
</protein>
<feature type="transmembrane region" description="Helical" evidence="5">
    <location>
        <begin position="111"/>
        <end position="135"/>
    </location>
</feature>
<dbReference type="InterPro" id="IPR036259">
    <property type="entry name" value="MFS_trans_sf"/>
</dbReference>
<feature type="transmembrane region" description="Helical" evidence="5">
    <location>
        <begin position="333"/>
        <end position="351"/>
    </location>
</feature>
<name>A0A812QYN9_9DINO</name>
<evidence type="ECO:0000259" key="6">
    <source>
        <dbReference type="PROSITE" id="PS50850"/>
    </source>
</evidence>
<dbReference type="SUPFAM" id="SSF103473">
    <property type="entry name" value="MFS general substrate transporter"/>
    <property type="match status" value="1"/>
</dbReference>
<evidence type="ECO:0000313" key="8">
    <source>
        <dbReference type="Proteomes" id="UP000604046"/>
    </source>
</evidence>
<feature type="transmembrane region" description="Helical" evidence="5">
    <location>
        <begin position="306"/>
        <end position="326"/>
    </location>
</feature>
<dbReference type="EMBL" id="CAJNDS010002282">
    <property type="protein sequence ID" value="CAE7409618.1"/>
    <property type="molecule type" value="Genomic_DNA"/>
</dbReference>
<dbReference type="PANTHER" id="PTHR23507:SF1">
    <property type="entry name" value="FI18259P1-RELATED"/>
    <property type="match status" value="1"/>
</dbReference>
<keyword evidence="3 5" id="KW-1133">Transmembrane helix</keyword>
<dbReference type="Proteomes" id="UP000604046">
    <property type="component" value="Unassembled WGS sequence"/>
</dbReference>
<dbReference type="GO" id="GO:0022857">
    <property type="term" value="F:transmembrane transporter activity"/>
    <property type="evidence" value="ECO:0007669"/>
    <property type="project" value="InterPro"/>
</dbReference>
<organism evidence="7 8">
    <name type="scientific">Symbiodinium natans</name>
    <dbReference type="NCBI Taxonomy" id="878477"/>
    <lineage>
        <taxon>Eukaryota</taxon>
        <taxon>Sar</taxon>
        <taxon>Alveolata</taxon>
        <taxon>Dinophyceae</taxon>
        <taxon>Suessiales</taxon>
        <taxon>Symbiodiniaceae</taxon>
        <taxon>Symbiodinium</taxon>
    </lineage>
</organism>
<dbReference type="InterPro" id="IPR020846">
    <property type="entry name" value="MFS_dom"/>
</dbReference>
<dbReference type="PANTHER" id="PTHR23507">
    <property type="entry name" value="ZGC:174356"/>
    <property type="match status" value="1"/>
</dbReference>
<evidence type="ECO:0000256" key="4">
    <source>
        <dbReference type="ARBA" id="ARBA00023136"/>
    </source>
</evidence>
<keyword evidence="2 5" id="KW-0812">Transmembrane</keyword>
<reference evidence="7" key="1">
    <citation type="submission" date="2021-02" db="EMBL/GenBank/DDBJ databases">
        <authorList>
            <person name="Dougan E. K."/>
            <person name="Rhodes N."/>
            <person name="Thang M."/>
            <person name="Chan C."/>
        </authorList>
    </citation>
    <scope>NUCLEOTIDE SEQUENCE</scope>
</reference>
<feature type="transmembrane region" description="Helical" evidence="5">
    <location>
        <begin position="141"/>
        <end position="164"/>
    </location>
</feature>
<dbReference type="InterPro" id="IPR011701">
    <property type="entry name" value="MFS"/>
</dbReference>
<comment type="caution">
    <text evidence="7">The sequence shown here is derived from an EMBL/GenBank/DDBJ whole genome shotgun (WGS) entry which is preliminary data.</text>
</comment>
<evidence type="ECO:0000256" key="2">
    <source>
        <dbReference type="ARBA" id="ARBA00022692"/>
    </source>
</evidence>
<feature type="transmembrane region" description="Helical" evidence="5">
    <location>
        <begin position="176"/>
        <end position="196"/>
    </location>
</feature>
<dbReference type="Gene3D" id="1.20.1250.20">
    <property type="entry name" value="MFS general substrate transporter like domains"/>
    <property type="match status" value="1"/>
</dbReference>
<feature type="transmembrane region" description="Helical" evidence="5">
    <location>
        <begin position="270"/>
        <end position="294"/>
    </location>
</feature>
<evidence type="ECO:0000256" key="3">
    <source>
        <dbReference type="ARBA" id="ARBA00022989"/>
    </source>
</evidence>
<dbReference type="GO" id="GO:0016020">
    <property type="term" value="C:membrane"/>
    <property type="evidence" value="ECO:0007669"/>
    <property type="project" value="UniProtKB-SubCell"/>
</dbReference>
<dbReference type="Pfam" id="PF07690">
    <property type="entry name" value="MFS_1"/>
    <property type="match status" value="1"/>
</dbReference>
<feature type="transmembrane region" description="Helical" evidence="5">
    <location>
        <begin position="208"/>
        <end position="228"/>
    </location>
</feature>